<dbReference type="NCBIfam" id="TIGR02190">
    <property type="entry name" value="GlrX-dom"/>
    <property type="match status" value="1"/>
</dbReference>
<evidence type="ECO:0000256" key="4">
    <source>
        <dbReference type="ARBA" id="ARBA00023284"/>
    </source>
</evidence>
<dbReference type="Proteomes" id="UP000198461">
    <property type="component" value="Unassembled WGS sequence"/>
</dbReference>
<evidence type="ECO:0000313" key="8">
    <source>
        <dbReference type="Proteomes" id="UP000198461"/>
    </source>
</evidence>
<dbReference type="AlphaFoldDB" id="A0A1N6DDY2"/>
<dbReference type="PROSITE" id="PS00195">
    <property type="entry name" value="GLUTAREDOXIN_1"/>
    <property type="match status" value="1"/>
</dbReference>
<dbReference type="PROSITE" id="PS51352">
    <property type="entry name" value="THIOREDOXIN_2"/>
    <property type="match status" value="1"/>
</dbReference>
<dbReference type="GO" id="GO:0008379">
    <property type="term" value="F:thioredoxin peroxidase activity"/>
    <property type="evidence" value="ECO:0007669"/>
    <property type="project" value="InterPro"/>
</dbReference>
<evidence type="ECO:0000256" key="1">
    <source>
        <dbReference type="ARBA" id="ARBA00022559"/>
    </source>
</evidence>
<dbReference type="RefSeq" id="WP_074200423.1">
    <property type="nucleotide sequence ID" value="NZ_FSRE01000001.1"/>
</dbReference>
<name>A0A1N6DDY2_9GAMM</name>
<dbReference type="InterPro" id="IPR014025">
    <property type="entry name" value="Glutaredoxin_subgr"/>
</dbReference>
<dbReference type="CDD" id="cd03013">
    <property type="entry name" value="PRX5_like"/>
    <property type="match status" value="1"/>
</dbReference>
<dbReference type="PANTHER" id="PTHR10430">
    <property type="entry name" value="PEROXIREDOXIN"/>
    <property type="match status" value="1"/>
</dbReference>
<evidence type="ECO:0000313" key="7">
    <source>
        <dbReference type="EMBL" id="SIN68992.1"/>
    </source>
</evidence>
<dbReference type="InterPro" id="IPR011767">
    <property type="entry name" value="GLR_AS"/>
</dbReference>
<proteinExistence type="predicted"/>
<dbReference type="InterPro" id="IPR002109">
    <property type="entry name" value="Glutaredoxin"/>
</dbReference>
<evidence type="ECO:0000256" key="2">
    <source>
        <dbReference type="ARBA" id="ARBA00023002"/>
    </source>
</evidence>
<dbReference type="STRING" id="364032.SAMN05443662_0071"/>
<dbReference type="GO" id="GO:0042744">
    <property type="term" value="P:hydrogen peroxide catabolic process"/>
    <property type="evidence" value="ECO:0007669"/>
    <property type="project" value="TreeGrafter"/>
</dbReference>
<reference evidence="7 8" key="1">
    <citation type="submission" date="2016-11" db="EMBL/GenBank/DDBJ databases">
        <authorList>
            <person name="Jaros S."/>
            <person name="Januszkiewicz K."/>
            <person name="Wedrychowicz H."/>
        </authorList>
    </citation>
    <scope>NUCLEOTIDE SEQUENCE [LARGE SCALE GENOMIC DNA]</scope>
    <source>
        <strain evidence="7 8">DSM 17737</strain>
    </source>
</reference>
<dbReference type="InterPro" id="IPR011906">
    <property type="entry name" value="Glutaredoxin_dom"/>
</dbReference>
<protein>
    <submittedName>
        <fullName evidence="7">Peroxiredoxin (Alkyl hydroperoxide reductase subunit C)</fullName>
    </submittedName>
</protein>
<dbReference type="InterPro" id="IPR037944">
    <property type="entry name" value="PRX5-like"/>
</dbReference>
<dbReference type="InterPro" id="IPR036249">
    <property type="entry name" value="Thioredoxin-like_sf"/>
</dbReference>
<dbReference type="SUPFAM" id="SSF52833">
    <property type="entry name" value="Thioredoxin-like"/>
    <property type="match status" value="1"/>
</dbReference>
<dbReference type="OrthoDB" id="9800621at2"/>
<feature type="active site" description="Cysteine sulfenic acid (-SOH) intermediate" evidence="5">
    <location>
        <position position="51"/>
    </location>
</feature>
<keyword evidence="3" id="KW-1015">Disulfide bond</keyword>
<dbReference type="PRINTS" id="PR00160">
    <property type="entry name" value="GLUTAREDOXIN"/>
</dbReference>
<keyword evidence="1" id="KW-0575">Peroxidase</keyword>
<dbReference type="GO" id="GO:0034599">
    <property type="term" value="P:cellular response to oxidative stress"/>
    <property type="evidence" value="ECO:0007669"/>
    <property type="project" value="InterPro"/>
</dbReference>
<feature type="domain" description="Thioredoxin" evidence="6">
    <location>
        <begin position="5"/>
        <end position="169"/>
    </location>
</feature>
<evidence type="ECO:0000256" key="5">
    <source>
        <dbReference type="PIRSR" id="PIRSR637944-1"/>
    </source>
</evidence>
<organism evidence="7 8">
    <name type="scientific">Sulfurivirga caldicuralii</name>
    <dbReference type="NCBI Taxonomy" id="364032"/>
    <lineage>
        <taxon>Bacteria</taxon>
        <taxon>Pseudomonadati</taxon>
        <taxon>Pseudomonadota</taxon>
        <taxon>Gammaproteobacteria</taxon>
        <taxon>Thiotrichales</taxon>
        <taxon>Piscirickettsiaceae</taxon>
        <taxon>Sulfurivirga</taxon>
    </lineage>
</organism>
<dbReference type="InterPro" id="IPR013740">
    <property type="entry name" value="Redoxin"/>
</dbReference>
<dbReference type="Gene3D" id="3.40.30.10">
    <property type="entry name" value="Glutaredoxin"/>
    <property type="match status" value="2"/>
</dbReference>
<dbReference type="EMBL" id="FSRE01000001">
    <property type="protein sequence ID" value="SIN68992.1"/>
    <property type="molecule type" value="Genomic_DNA"/>
</dbReference>
<gene>
    <name evidence="7" type="ORF">SAMN05443662_0071</name>
</gene>
<evidence type="ECO:0000259" key="6">
    <source>
        <dbReference type="PROSITE" id="PS51352"/>
    </source>
</evidence>
<dbReference type="Pfam" id="PF00462">
    <property type="entry name" value="Glutaredoxin"/>
    <property type="match status" value="1"/>
</dbReference>
<keyword evidence="8" id="KW-1185">Reference proteome</keyword>
<dbReference type="InterPro" id="IPR013766">
    <property type="entry name" value="Thioredoxin_domain"/>
</dbReference>
<dbReference type="Pfam" id="PF08534">
    <property type="entry name" value="Redoxin"/>
    <property type="match status" value="1"/>
</dbReference>
<dbReference type="GO" id="GO:0005737">
    <property type="term" value="C:cytoplasm"/>
    <property type="evidence" value="ECO:0007669"/>
    <property type="project" value="TreeGrafter"/>
</dbReference>
<keyword evidence="4" id="KW-0676">Redox-active center</keyword>
<dbReference type="PANTHER" id="PTHR10430:SF16">
    <property type="entry name" value="PEROXIREDOXIN-5, MITOCHONDRIAL"/>
    <property type="match status" value="1"/>
</dbReference>
<keyword evidence="2" id="KW-0560">Oxidoreductase</keyword>
<dbReference type="PROSITE" id="PS51354">
    <property type="entry name" value="GLUTAREDOXIN_2"/>
    <property type="match status" value="1"/>
</dbReference>
<dbReference type="GO" id="GO:0045454">
    <property type="term" value="P:cell redox homeostasis"/>
    <property type="evidence" value="ECO:0007669"/>
    <property type="project" value="TreeGrafter"/>
</dbReference>
<dbReference type="FunFam" id="3.40.30.10:FF:000160">
    <property type="entry name" value="Peroxiredoxin family protein/glutaredoxin"/>
    <property type="match status" value="1"/>
</dbReference>
<sequence>MALENREGQRVPNVVLRVRKGNEWVNVSTDDLFKGKTVVAFALPGAFTPTCSSSHLPRYNELAPVFKQHGVDDILCISVNDTFVMNAWAEDQEAENITMVPDGNGEFTDGMGMLVDKSDLGFGMRSWRYSMLVKDGVIEKMFIEPDLPGDPFEVSDADTMLDYIAPGAERPKAATLFTKPGCPFCAKAKQMLEAAGIAYEEIEVSKKGVSSRALRAATGRDTVPQVFIEGAHIGGSDDLEKWLHTHK</sequence>
<accession>A0A1N6DDY2</accession>
<evidence type="ECO:0000256" key="3">
    <source>
        <dbReference type="ARBA" id="ARBA00023157"/>
    </source>
</evidence>